<name>A0A0P7FW68_9EURY</name>
<dbReference type="SMART" id="SM01403">
    <property type="entry name" value="Ribosomal_S10"/>
    <property type="match status" value="1"/>
</dbReference>
<dbReference type="AlphaFoldDB" id="A0A0P7FW68"/>
<protein>
    <recommendedName>
        <fullName evidence="4">Small ribosomal subunit protein uS10</fullName>
    </recommendedName>
</protein>
<gene>
    <name evidence="4" type="primary">rps10</name>
    <name evidence="6" type="ORF">SY89_02129</name>
</gene>
<dbReference type="Proteomes" id="UP000050535">
    <property type="component" value="Unassembled WGS sequence"/>
</dbReference>
<comment type="caution">
    <text evidence="6">The sequence shown here is derived from an EMBL/GenBank/DDBJ whole genome shotgun (WGS) entry which is preliminary data.</text>
</comment>
<evidence type="ECO:0000259" key="5">
    <source>
        <dbReference type="SMART" id="SM01403"/>
    </source>
</evidence>
<organism evidence="6 7">
    <name type="scientific">Halolamina pelagica</name>
    <dbReference type="NCBI Taxonomy" id="699431"/>
    <lineage>
        <taxon>Archaea</taxon>
        <taxon>Methanobacteriati</taxon>
        <taxon>Methanobacteriota</taxon>
        <taxon>Stenosarchaea group</taxon>
        <taxon>Halobacteria</taxon>
        <taxon>Halobacteriales</taxon>
        <taxon>Haloferacaceae</taxon>
    </lineage>
</organism>
<evidence type="ECO:0000256" key="1">
    <source>
        <dbReference type="ARBA" id="ARBA00007102"/>
    </source>
</evidence>
<dbReference type="GO" id="GO:0006412">
    <property type="term" value="P:translation"/>
    <property type="evidence" value="ECO:0007669"/>
    <property type="project" value="UniProtKB-UniRule"/>
</dbReference>
<dbReference type="RefSeq" id="WP_054584016.1">
    <property type="nucleotide sequence ID" value="NZ_LGUC01000001.1"/>
</dbReference>
<comment type="function">
    <text evidence="4">Involved in the binding of tRNA to the ribosomes.</text>
</comment>
<keyword evidence="2 4" id="KW-0689">Ribosomal protein</keyword>
<evidence type="ECO:0000313" key="7">
    <source>
        <dbReference type="Proteomes" id="UP000050535"/>
    </source>
</evidence>
<proteinExistence type="inferred from homology"/>
<comment type="subunit">
    <text evidence="4">Part of the 30S ribosomal subunit.</text>
</comment>
<dbReference type="InterPro" id="IPR036838">
    <property type="entry name" value="Ribosomal_uS10_dom_sf"/>
</dbReference>
<dbReference type="Gene3D" id="3.30.70.600">
    <property type="entry name" value="Ribosomal protein S10 domain"/>
    <property type="match status" value="1"/>
</dbReference>
<dbReference type="HAMAP" id="MF_00508">
    <property type="entry name" value="Ribosomal_uS10"/>
    <property type="match status" value="1"/>
</dbReference>
<sequence>MTFVTTLTFRSGDRAVLDDTVTGLKEQVERKGAECKGPHQEQPDHHTVPLYSRCQPGEQCDPWNYTVYTRWLEIHGSDHIAREVVATDLPDSIRVEVDVERRASQAYR</sequence>
<dbReference type="EMBL" id="LGUC01000001">
    <property type="protein sequence ID" value="KPN31385.1"/>
    <property type="molecule type" value="Genomic_DNA"/>
</dbReference>
<dbReference type="GO" id="GO:0000049">
    <property type="term" value="F:tRNA binding"/>
    <property type="evidence" value="ECO:0007669"/>
    <property type="project" value="UniProtKB-UniRule"/>
</dbReference>
<dbReference type="GO" id="GO:0005840">
    <property type="term" value="C:ribosome"/>
    <property type="evidence" value="ECO:0007669"/>
    <property type="project" value="UniProtKB-KW"/>
</dbReference>
<evidence type="ECO:0000256" key="2">
    <source>
        <dbReference type="ARBA" id="ARBA00022980"/>
    </source>
</evidence>
<dbReference type="InterPro" id="IPR001848">
    <property type="entry name" value="Ribosomal_uS10"/>
</dbReference>
<feature type="domain" description="Small ribosomal subunit protein uS10" evidence="5">
    <location>
        <begin position="6"/>
        <end position="98"/>
    </location>
</feature>
<accession>A0A0P7FW68</accession>
<comment type="similarity">
    <text evidence="1 4">Belongs to the universal ribosomal protein uS10 family.</text>
</comment>
<dbReference type="STRING" id="699431.SY89_02129"/>
<reference evidence="7" key="1">
    <citation type="submission" date="2013-11" db="EMBL/GenBank/DDBJ databases">
        <authorList>
            <person name="Hoang H.T."/>
            <person name="Killian M.L."/>
            <person name="Madson D.M."/>
            <person name="Arruda P.H.E."/>
            <person name="Sun D."/>
            <person name="Schwartz K.J."/>
            <person name="Yoon K."/>
        </authorList>
    </citation>
    <scope>NUCLEOTIDE SEQUENCE [LARGE SCALE GENOMIC DNA]</scope>
    <source>
        <strain evidence="7">CDK2</strain>
    </source>
</reference>
<dbReference type="InterPro" id="IPR027486">
    <property type="entry name" value="Ribosomal_uS10_dom"/>
</dbReference>
<evidence type="ECO:0000313" key="6">
    <source>
        <dbReference type="EMBL" id="KPN31385.1"/>
    </source>
</evidence>
<evidence type="ECO:0000256" key="3">
    <source>
        <dbReference type="ARBA" id="ARBA00023274"/>
    </source>
</evidence>
<keyword evidence="7" id="KW-1185">Reference proteome</keyword>
<dbReference type="GO" id="GO:1990904">
    <property type="term" value="C:ribonucleoprotein complex"/>
    <property type="evidence" value="ECO:0007669"/>
    <property type="project" value="UniProtKB-KW"/>
</dbReference>
<evidence type="ECO:0000256" key="4">
    <source>
        <dbReference type="HAMAP-Rule" id="MF_00508"/>
    </source>
</evidence>
<dbReference type="Pfam" id="PF00338">
    <property type="entry name" value="Ribosomal_S10"/>
    <property type="match status" value="1"/>
</dbReference>
<dbReference type="SUPFAM" id="SSF54999">
    <property type="entry name" value="Ribosomal protein S10"/>
    <property type="match status" value="1"/>
</dbReference>
<keyword evidence="3 4" id="KW-0687">Ribonucleoprotein</keyword>
<dbReference type="OrthoDB" id="333791at2157"/>
<dbReference type="GO" id="GO:0003735">
    <property type="term" value="F:structural constituent of ribosome"/>
    <property type="evidence" value="ECO:0007669"/>
    <property type="project" value="InterPro"/>
</dbReference>